<feature type="domain" description="Glycosyltransferase 2-like" evidence="6">
    <location>
        <begin position="69"/>
        <end position="195"/>
    </location>
</feature>
<dbReference type="AlphaFoldDB" id="A0A517ZTL6"/>
<evidence type="ECO:0000313" key="8">
    <source>
        <dbReference type="Proteomes" id="UP000319383"/>
    </source>
</evidence>
<comment type="subcellular location">
    <subcellularLocation>
        <location evidence="1">Cell membrane</location>
    </subcellularLocation>
</comment>
<dbReference type="KEGG" id="sdyn:Mal52_42960"/>
<dbReference type="Proteomes" id="UP000319383">
    <property type="component" value="Chromosome"/>
</dbReference>
<dbReference type="PANTHER" id="PTHR43646:SF2">
    <property type="entry name" value="GLYCOSYLTRANSFERASE 2-LIKE DOMAIN-CONTAINING PROTEIN"/>
    <property type="match status" value="1"/>
</dbReference>
<gene>
    <name evidence="7" type="ORF">Mal52_42960</name>
</gene>
<sequence>MLNFTERVRREGTGLRGVGGALDFGRTTVSKLCAELTTYVVGGNNGRHVANDCLQKPLSLKPASLVQISVIIPTLNEATNIEAALQSTQDAGQVQTIVVDGGSSDDTLAKSAAADIVLSVAPGRGGQQNAGAAVATGEILLFLHADCRLEPGCLAAARAACAETDCVGGCFRQQIGASGLRYRALEWGNALRVRSLRLAYGDQGIFVKANVFRRLGGFPPLKLMEDLFLMKQLRYEGRFVLLDQKIRVSARRWQQRGVVRQTATNWMLVVLAQCGVAPERLVAFYDNQR</sequence>
<dbReference type="NCBIfam" id="TIGR04283">
    <property type="entry name" value="glyco_like_mftF"/>
    <property type="match status" value="1"/>
</dbReference>
<dbReference type="EC" id="2.4.1.-" evidence="7"/>
<evidence type="ECO:0000256" key="5">
    <source>
        <dbReference type="ARBA" id="ARBA00023136"/>
    </source>
</evidence>
<dbReference type="Gene3D" id="3.90.550.10">
    <property type="entry name" value="Spore Coat Polysaccharide Biosynthesis Protein SpsA, Chain A"/>
    <property type="match status" value="1"/>
</dbReference>
<evidence type="ECO:0000256" key="2">
    <source>
        <dbReference type="ARBA" id="ARBA00022475"/>
    </source>
</evidence>
<evidence type="ECO:0000256" key="4">
    <source>
        <dbReference type="ARBA" id="ARBA00022679"/>
    </source>
</evidence>
<keyword evidence="5" id="KW-0472">Membrane</keyword>
<evidence type="ECO:0000313" key="7">
    <source>
        <dbReference type="EMBL" id="QDU45800.1"/>
    </source>
</evidence>
<evidence type="ECO:0000256" key="3">
    <source>
        <dbReference type="ARBA" id="ARBA00022676"/>
    </source>
</evidence>
<organism evidence="7 8">
    <name type="scientific">Symmachiella dynata</name>
    <dbReference type="NCBI Taxonomy" id="2527995"/>
    <lineage>
        <taxon>Bacteria</taxon>
        <taxon>Pseudomonadati</taxon>
        <taxon>Planctomycetota</taxon>
        <taxon>Planctomycetia</taxon>
        <taxon>Planctomycetales</taxon>
        <taxon>Planctomycetaceae</taxon>
        <taxon>Symmachiella</taxon>
    </lineage>
</organism>
<reference evidence="7 8" key="1">
    <citation type="submission" date="2019-02" db="EMBL/GenBank/DDBJ databases">
        <title>Deep-cultivation of Planctomycetes and their phenomic and genomic characterization uncovers novel biology.</title>
        <authorList>
            <person name="Wiegand S."/>
            <person name="Jogler M."/>
            <person name="Boedeker C."/>
            <person name="Pinto D."/>
            <person name="Vollmers J."/>
            <person name="Rivas-Marin E."/>
            <person name="Kohn T."/>
            <person name="Peeters S.H."/>
            <person name="Heuer A."/>
            <person name="Rast P."/>
            <person name="Oberbeckmann S."/>
            <person name="Bunk B."/>
            <person name="Jeske O."/>
            <person name="Meyerdierks A."/>
            <person name="Storesund J.E."/>
            <person name="Kallscheuer N."/>
            <person name="Luecker S."/>
            <person name="Lage O.M."/>
            <person name="Pohl T."/>
            <person name="Merkel B.J."/>
            <person name="Hornburger P."/>
            <person name="Mueller R.-W."/>
            <person name="Bruemmer F."/>
            <person name="Labrenz M."/>
            <person name="Spormann A.M."/>
            <person name="Op den Camp H."/>
            <person name="Overmann J."/>
            <person name="Amann R."/>
            <person name="Jetten M.S.M."/>
            <person name="Mascher T."/>
            <person name="Medema M.H."/>
            <person name="Devos D.P."/>
            <person name="Kaster A.-K."/>
            <person name="Ovreas L."/>
            <person name="Rohde M."/>
            <person name="Galperin M.Y."/>
            <person name="Jogler C."/>
        </authorList>
    </citation>
    <scope>NUCLEOTIDE SEQUENCE [LARGE SCALE GENOMIC DNA]</scope>
    <source>
        <strain evidence="7 8">Mal52</strain>
    </source>
</reference>
<keyword evidence="3 7" id="KW-0328">Glycosyltransferase</keyword>
<dbReference type="SUPFAM" id="SSF53448">
    <property type="entry name" value="Nucleotide-diphospho-sugar transferases"/>
    <property type="match status" value="1"/>
</dbReference>
<keyword evidence="4 7" id="KW-0808">Transferase</keyword>
<dbReference type="GO" id="GO:0016757">
    <property type="term" value="F:glycosyltransferase activity"/>
    <property type="evidence" value="ECO:0007669"/>
    <property type="project" value="UniProtKB-KW"/>
</dbReference>
<evidence type="ECO:0000256" key="1">
    <source>
        <dbReference type="ARBA" id="ARBA00004236"/>
    </source>
</evidence>
<dbReference type="GO" id="GO:0005886">
    <property type="term" value="C:plasma membrane"/>
    <property type="evidence" value="ECO:0007669"/>
    <property type="project" value="UniProtKB-SubCell"/>
</dbReference>
<keyword evidence="8" id="KW-1185">Reference proteome</keyword>
<dbReference type="EMBL" id="CP036276">
    <property type="protein sequence ID" value="QDU45800.1"/>
    <property type="molecule type" value="Genomic_DNA"/>
</dbReference>
<dbReference type="InterPro" id="IPR029044">
    <property type="entry name" value="Nucleotide-diphossugar_trans"/>
</dbReference>
<dbReference type="CDD" id="cd02522">
    <property type="entry name" value="GT_2_like_a"/>
    <property type="match status" value="1"/>
</dbReference>
<protein>
    <submittedName>
        <fullName evidence="7">PGL</fullName>
        <ecNumber evidence="7">2.4.1.-</ecNumber>
    </submittedName>
</protein>
<dbReference type="Pfam" id="PF00535">
    <property type="entry name" value="Glycos_transf_2"/>
    <property type="match status" value="1"/>
</dbReference>
<dbReference type="PANTHER" id="PTHR43646">
    <property type="entry name" value="GLYCOSYLTRANSFERASE"/>
    <property type="match status" value="1"/>
</dbReference>
<dbReference type="InterPro" id="IPR001173">
    <property type="entry name" value="Glyco_trans_2-like"/>
</dbReference>
<name>A0A517ZTL6_9PLAN</name>
<proteinExistence type="predicted"/>
<accession>A0A517ZTL6</accession>
<evidence type="ECO:0000259" key="6">
    <source>
        <dbReference type="Pfam" id="PF00535"/>
    </source>
</evidence>
<dbReference type="InterPro" id="IPR026461">
    <property type="entry name" value="Trfase_2_rSAM/seldom_assoc"/>
</dbReference>
<keyword evidence="2" id="KW-1003">Cell membrane</keyword>